<dbReference type="Gene3D" id="3.90.1580.10">
    <property type="entry name" value="paralog of FGE (formylglycine-generating enzyme)"/>
    <property type="match status" value="1"/>
</dbReference>
<dbReference type="PANTHER" id="PTHR23150">
    <property type="entry name" value="SULFATASE MODIFYING FACTOR 1, 2"/>
    <property type="match status" value="1"/>
</dbReference>
<evidence type="ECO:0000259" key="3">
    <source>
        <dbReference type="PROSITE" id="PS51175"/>
    </source>
</evidence>
<dbReference type="InterPro" id="IPR005532">
    <property type="entry name" value="SUMF_dom"/>
</dbReference>
<proteinExistence type="predicted"/>
<evidence type="ECO:0000313" key="4">
    <source>
        <dbReference type="EMBL" id="KAF7787988.1"/>
    </source>
</evidence>
<dbReference type="Gene3D" id="2.60.40.10">
    <property type="entry name" value="Immunoglobulins"/>
    <property type="match status" value="1"/>
</dbReference>
<dbReference type="InterPro" id="IPR051043">
    <property type="entry name" value="Sulfatase_Mod_Factor_Kinase"/>
</dbReference>
<dbReference type="EMBL" id="AHCD03000027">
    <property type="protein sequence ID" value="KAF7787988.1"/>
    <property type="molecule type" value="Genomic_DNA"/>
</dbReference>
<dbReference type="SUPFAM" id="SSF49785">
    <property type="entry name" value="Galactose-binding domain-like"/>
    <property type="match status" value="1"/>
</dbReference>
<dbReference type="GeneID" id="61356801"/>
<reference evidence="4 5" key="1">
    <citation type="journal article" date="2012" name="J. Bacteriol.">
        <title>Genome sequence of the cycloprodigiosin-producing bacterial strain Pseudoalteromonas rubra ATCC 29570(T).</title>
        <authorList>
            <person name="Xie B.B."/>
            <person name="Shu Y.L."/>
            <person name="Qin Q.L."/>
            <person name="Rong J.C."/>
            <person name="Zhang X.Y."/>
            <person name="Chen X.L."/>
            <person name="Zhou B.C."/>
            <person name="Zhang Y.Z."/>
        </authorList>
    </citation>
    <scope>NUCLEOTIDE SEQUENCE [LARGE SCALE GENOMIC DNA]</scope>
    <source>
        <strain evidence="4 5">DSM 6842</strain>
    </source>
</reference>
<name>A0A8T0CC98_9GAMM</name>
<evidence type="ECO:0000256" key="1">
    <source>
        <dbReference type="ARBA" id="ARBA00022729"/>
    </source>
</evidence>
<dbReference type="GO" id="GO:0120147">
    <property type="term" value="F:formylglycine-generating oxidase activity"/>
    <property type="evidence" value="ECO:0007669"/>
    <property type="project" value="TreeGrafter"/>
</dbReference>
<dbReference type="PANTHER" id="PTHR23150:SF35">
    <property type="entry name" value="BLL6746 PROTEIN"/>
    <property type="match status" value="1"/>
</dbReference>
<feature type="chain" id="PRO_5035841845" description="CBM6 domain-containing protein" evidence="2">
    <location>
        <begin position="23"/>
        <end position="552"/>
    </location>
</feature>
<dbReference type="AlphaFoldDB" id="A0A8T0CC98"/>
<evidence type="ECO:0000313" key="5">
    <source>
        <dbReference type="Proteomes" id="UP000016480"/>
    </source>
</evidence>
<dbReference type="InterPro" id="IPR016187">
    <property type="entry name" value="CTDL_fold"/>
</dbReference>
<dbReference type="SMART" id="SM00606">
    <property type="entry name" value="CBD_IV"/>
    <property type="match status" value="1"/>
</dbReference>
<dbReference type="GO" id="GO:0030246">
    <property type="term" value="F:carbohydrate binding"/>
    <property type="evidence" value="ECO:0007669"/>
    <property type="project" value="InterPro"/>
</dbReference>
<dbReference type="InterPro" id="IPR008979">
    <property type="entry name" value="Galactose-bd-like_sf"/>
</dbReference>
<feature type="signal peptide" evidence="2">
    <location>
        <begin position="1"/>
        <end position="22"/>
    </location>
</feature>
<dbReference type="Gene3D" id="2.60.120.260">
    <property type="entry name" value="Galactose-binding domain-like"/>
    <property type="match status" value="1"/>
</dbReference>
<sequence>MMKATLPYSTSLLLLASTPALAGKPLTPIEPIMVTVPTGSFDMGSTESENSQPVHTVTLPEFSLGKYEVTVREYRRFIEATGFQAPQACYHQLDNWFIGNTPGSWDNNSLTHNEFQPAICVSWAGAKAYVDWLAKTTGKPYRLPSEAEWEYAARGAATSRFYFGNDPKHPSVCQYENTADLSGEDELQRTTNSSYVNFVDGFADCVDHATYASVVGMYKPNPYGLHDMLSNVAEFMGDCYEDNYNNAYPDGRTFLSEQCETRATRGSSWHWNIWPVTQRGGMPEDFAGAAEGFRIALDGQAPKLSKATRQFQQQLAFAQQQEQKRRDQQFAYPQPVTNLTLSQTDGKTMLSWDSSKEADIFGYRVYRNYSAGSMFELIADNVIDTQFIDANASPNIYEYAVVAVRRNLQSNYSNLVKTQGKTLTVPGRIEAEYAHAVTGANTDRTSDTEGRFNLTGGGGIAEGAEIDYQITVNQSGHYRLSYRIAGPRDGKGFSVKINGKTVSKHAVRGTGGYHDWQTQQGERVYLSAGEHTLKLQSHDTNWKLNWLALNRD</sequence>
<dbReference type="InterPro" id="IPR013783">
    <property type="entry name" value="Ig-like_fold"/>
</dbReference>
<keyword evidence="1 2" id="KW-0732">Signal</keyword>
<dbReference type="CDD" id="cd04080">
    <property type="entry name" value="CBM6_cellulase-like"/>
    <property type="match status" value="1"/>
</dbReference>
<dbReference type="Pfam" id="PF03781">
    <property type="entry name" value="FGE-sulfatase"/>
    <property type="match status" value="1"/>
</dbReference>
<dbReference type="Proteomes" id="UP000016480">
    <property type="component" value="Unassembled WGS sequence"/>
</dbReference>
<dbReference type="Pfam" id="PF03422">
    <property type="entry name" value="CBM_6"/>
    <property type="match status" value="1"/>
</dbReference>
<feature type="domain" description="CBM6" evidence="3">
    <location>
        <begin position="427"/>
        <end position="550"/>
    </location>
</feature>
<comment type="caution">
    <text evidence="4">The sequence shown here is derived from an EMBL/GenBank/DDBJ whole genome shotgun (WGS) entry which is preliminary data.</text>
</comment>
<dbReference type="InterPro" id="IPR042095">
    <property type="entry name" value="SUMF_sf"/>
</dbReference>
<organism evidence="4 5">
    <name type="scientific">Pseudoalteromonas rubra</name>
    <dbReference type="NCBI Taxonomy" id="43658"/>
    <lineage>
        <taxon>Bacteria</taxon>
        <taxon>Pseudomonadati</taxon>
        <taxon>Pseudomonadota</taxon>
        <taxon>Gammaproteobacteria</taxon>
        <taxon>Alteromonadales</taxon>
        <taxon>Pseudoalteromonadaceae</taxon>
        <taxon>Pseudoalteromonas</taxon>
    </lineage>
</organism>
<protein>
    <recommendedName>
        <fullName evidence="3">CBM6 domain-containing protein</fullName>
    </recommendedName>
</protein>
<dbReference type="InterPro" id="IPR005084">
    <property type="entry name" value="CBM6"/>
</dbReference>
<dbReference type="RefSeq" id="WP_242065218.1">
    <property type="nucleotide sequence ID" value="NZ_AHCD03000027.1"/>
</dbReference>
<accession>A0A8T0CC98</accession>
<dbReference type="SUPFAM" id="SSF49265">
    <property type="entry name" value="Fibronectin type III"/>
    <property type="match status" value="1"/>
</dbReference>
<dbReference type="InterPro" id="IPR006584">
    <property type="entry name" value="Cellulose-bd_IV"/>
</dbReference>
<dbReference type="InterPro" id="IPR036116">
    <property type="entry name" value="FN3_sf"/>
</dbReference>
<dbReference type="SUPFAM" id="SSF56436">
    <property type="entry name" value="C-type lectin-like"/>
    <property type="match status" value="1"/>
</dbReference>
<evidence type="ECO:0000256" key="2">
    <source>
        <dbReference type="SAM" id="SignalP"/>
    </source>
</evidence>
<gene>
    <name evidence="4" type="ORF">PRUB_a2532</name>
</gene>
<dbReference type="PROSITE" id="PS51175">
    <property type="entry name" value="CBM6"/>
    <property type="match status" value="1"/>
</dbReference>